<dbReference type="PROSITE" id="PS50181">
    <property type="entry name" value="FBOX"/>
    <property type="match status" value="1"/>
</dbReference>
<dbReference type="HOGENOM" id="CLU_028840_6_0_1"/>
<proteinExistence type="predicted"/>
<sequence length="215" mass="24727">MSSPFPLLRLPGVVLCEVFKSLSIGEKIKLSLCSKRISSQINNARLYSQKVIVDLDILRKKIRVHSKNDEDSFEIFAITDSGNTLNSKSDQFLVTCDVVRDTSISIGTTFLSVIRHLLKMFQCKFSTSIDFNYMRFYQSTTSELFDSQLTFKTLTIPINGSTDQKMVFNQISNKFGLVENLRILFFPDPGFRPVFPSWPQNISIWSSSWFTWNIF</sequence>
<dbReference type="PANTHER" id="PTHR21503">
    <property type="entry name" value="F-BOX-CONTAINING HYPOTHETICAL PROTEIN C.ELEGANS"/>
    <property type="match status" value="1"/>
</dbReference>
<feature type="domain" description="F-box" evidence="1">
    <location>
        <begin position="4"/>
        <end position="50"/>
    </location>
</feature>
<organism evidence="3">
    <name type="scientific">Caenorhabditis remanei</name>
    <name type="common">Caenorhabditis vulgaris</name>
    <dbReference type="NCBI Taxonomy" id="31234"/>
    <lineage>
        <taxon>Eukaryota</taxon>
        <taxon>Metazoa</taxon>
        <taxon>Ecdysozoa</taxon>
        <taxon>Nematoda</taxon>
        <taxon>Chromadorea</taxon>
        <taxon>Rhabditida</taxon>
        <taxon>Rhabditina</taxon>
        <taxon>Rhabditomorpha</taxon>
        <taxon>Rhabditoidea</taxon>
        <taxon>Rhabditidae</taxon>
        <taxon>Peloderinae</taxon>
        <taxon>Caenorhabditis</taxon>
    </lineage>
</organism>
<dbReference type="InParanoid" id="E3N3G0"/>
<evidence type="ECO:0000313" key="2">
    <source>
        <dbReference type="EMBL" id="EFO85024.1"/>
    </source>
</evidence>
<dbReference type="AlphaFoldDB" id="E3N3G0"/>
<reference evidence="2" key="1">
    <citation type="submission" date="2007-07" db="EMBL/GenBank/DDBJ databases">
        <title>PCAP assembly of the Caenorhabditis remanei genome.</title>
        <authorList>
            <consortium name="The Caenorhabditis remanei Sequencing Consortium"/>
            <person name="Wilson R.K."/>
        </authorList>
    </citation>
    <scope>NUCLEOTIDE SEQUENCE [LARGE SCALE GENOMIC DNA]</scope>
    <source>
        <strain evidence="2">PB4641</strain>
    </source>
</reference>
<name>E3N3G0_CAERE</name>
<accession>E3N3G0</accession>
<protein>
    <recommendedName>
        <fullName evidence="1">F-box domain-containing protein</fullName>
    </recommendedName>
</protein>
<dbReference type="EMBL" id="DS268519">
    <property type="protein sequence ID" value="EFO85024.1"/>
    <property type="molecule type" value="Genomic_DNA"/>
</dbReference>
<dbReference type="PANTHER" id="PTHR21503:SF52">
    <property type="entry name" value="F-BOX DOMAIN-CONTAINING PROTEIN"/>
    <property type="match status" value="1"/>
</dbReference>
<gene>
    <name evidence="2" type="ORF">CRE_21986</name>
</gene>
<keyword evidence="3" id="KW-1185">Reference proteome</keyword>
<evidence type="ECO:0000259" key="1">
    <source>
        <dbReference type="PROSITE" id="PS50181"/>
    </source>
</evidence>
<dbReference type="InterPro" id="IPR001810">
    <property type="entry name" value="F-box_dom"/>
</dbReference>
<dbReference type="Pfam" id="PF00646">
    <property type="entry name" value="F-box"/>
    <property type="match status" value="1"/>
</dbReference>
<dbReference type="Proteomes" id="UP000008281">
    <property type="component" value="Unassembled WGS sequence"/>
</dbReference>
<evidence type="ECO:0000313" key="3">
    <source>
        <dbReference type="Proteomes" id="UP000008281"/>
    </source>
</evidence>